<feature type="transmembrane region" description="Helical" evidence="1">
    <location>
        <begin position="502"/>
        <end position="527"/>
    </location>
</feature>
<keyword evidence="3" id="KW-1185">Reference proteome</keyword>
<reference evidence="2" key="2">
    <citation type="journal article" date="2019" name="Gigascience">
        <title>High-quality Schistosoma haematobium genome achieved by single-molecule and long-range sequencing.</title>
        <authorList>
            <person name="Stroehlein A.J."/>
            <person name="Korhonen P.K."/>
            <person name="Chong T.M."/>
            <person name="Lim Y.L."/>
            <person name="Chan K.G."/>
            <person name="Webster B."/>
            <person name="Rollinson D."/>
            <person name="Brindley P.J."/>
            <person name="Gasser R.B."/>
            <person name="Young N.D."/>
        </authorList>
    </citation>
    <scope>NUCLEOTIDE SEQUENCE</scope>
</reference>
<comment type="caution">
    <text evidence="2">The sequence shown here is derived from an EMBL/GenBank/DDBJ whole genome shotgun (WGS) entry which is preliminary data.</text>
</comment>
<gene>
    <name evidence="2" type="ORF">MS3_00002600</name>
</gene>
<keyword evidence="1" id="KW-0472">Membrane</keyword>
<keyword evidence="1" id="KW-1133">Transmembrane helix</keyword>
<evidence type="ECO:0000313" key="2">
    <source>
        <dbReference type="EMBL" id="KAH9593925.1"/>
    </source>
</evidence>
<dbReference type="RefSeq" id="XP_012800431.2">
    <property type="nucleotide sequence ID" value="XM_012944977.2"/>
</dbReference>
<proteinExistence type="predicted"/>
<evidence type="ECO:0000256" key="1">
    <source>
        <dbReference type="SAM" id="Phobius"/>
    </source>
</evidence>
<keyword evidence="1" id="KW-0812">Transmembrane</keyword>
<reference evidence="2" key="1">
    <citation type="journal article" date="2012" name="Nat. Genet.">
        <title>Whole-genome sequence of Schistosoma haematobium.</title>
        <authorList>
            <person name="Young N.D."/>
            <person name="Jex A.R."/>
            <person name="Li B."/>
            <person name="Liu S."/>
            <person name="Yang L."/>
            <person name="Xiong Z."/>
            <person name="Li Y."/>
            <person name="Cantacessi C."/>
            <person name="Hall R.S."/>
            <person name="Xu X."/>
            <person name="Chen F."/>
            <person name="Wu X."/>
            <person name="Zerlotini A."/>
            <person name="Oliveira G."/>
            <person name="Hofmann A."/>
            <person name="Zhang G."/>
            <person name="Fang X."/>
            <person name="Kang Y."/>
            <person name="Campbell B.E."/>
            <person name="Loukas A."/>
            <person name="Ranganathan S."/>
            <person name="Rollinson D."/>
            <person name="Rinaldi G."/>
            <person name="Brindley P.J."/>
            <person name="Yang H."/>
            <person name="Wang J."/>
            <person name="Wang J."/>
            <person name="Gasser R.B."/>
        </authorList>
    </citation>
    <scope>NUCLEOTIDE SEQUENCE</scope>
</reference>
<dbReference type="KEGG" id="shx:MS3_00002600"/>
<accession>A0A922LU39</accession>
<organism evidence="2 3">
    <name type="scientific">Schistosoma haematobium</name>
    <name type="common">Blood fluke</name>
    <dbReference type="NCBI Taxonomy" id="6185"/>
    <lineage>
        <taxon>Eukaryota</taxon>
        <taxon>Metazoa</taxon>
        <taxon>Spiralia</taxon>
        <taxon>Lophotrochozoa</taxon>
        <taxon>Platyhelminthes</taxon>
        <taxon>Trematoda</taxon>
        <taxon>Digenea</taxon>
        <taxon>Strigeidida</taxon>
        <taxon>Schistosomatoidea</taxon>
        <taxon>Schistosomatidae</taxon>
        <taxon>Schistosoma</taxon>
    </lineage>
</organism>
<sequence length="550" mass="65429">MVTFIKQHVVNYTIMNSLIILQLLLLLLSLYTTNDKLKICNFDIPNIKTNKPCNIERIEKAGRRHQFLLFNANEINITFHLFCPICPDERLDLFEWNYIPHYKKYIIFIRSNKTLYESDTMLNNELLERIKQDPFNDLCISKSNSQLIGQNINANKYLGTYVCQYIKDKMHPANFIWYHLYRIGSLKQNSKLINISNIQQIHILHNQMNITLNNITELANYHLRFMTITFKIDEENEVRKHCGKIKFNQYRRCYLKIPRFESELKETIKNHDNNTITTTTNNNNNSNDYEMMEINKILRLSFEYFTRLYDSKLNGSKQLAMNKAKRLGFKLYIDDHFIHIPCEYELLQHIWIPIIDKFLLTSRHIEIHDEIICDQIDPIIKWINLNKQIYQMNKTKTFLIKTIQQNSFHLSIQNHQLLNEYQQNLIVKYNPNLMNSNISWISSSNNKHNYTIDIEKTNLPYITNTCDLKFGILLKTNNGTYDCCHGRNSTFNLMMISKGNNIIIGAIILTVWLLISIIIWVLFLCCINYMKKNRVELVPFETVHTNKYIF</sequence>
<feature type="transmembrane region" description="Helical" evidence="1">
    <location>
        <begin position="12"/>
        <end position="31"/>
    </location>
</feature>
<dbReference type="GeneID" id="24596344"/>
<dbReference type="AlphaFoldDB" id="A0A922LU39"/>
<protein>
    <submittedName>
        <fullName evidence="2">Uncharacterized protein</fullName>
    </submittedName>
</protein>
<evidence type="ECO:0000313" key="3">
    <source>
        <dbReference type="Proteomes" id="UP000471633"/>
    </source>
</evidence>
<dbReference type="Proteomes" id="UP000471633">
    <property type="component" value="Unassembled WGS sequence"/>
</dbReference>
<reference evidence="2" key="4">
    <citation type="journal article" date="2022" name="PLoS Pathog.">
        <title>Chromosome-level genome of Schistosoma haematobium underpins genome-wide explorations of molecular variation.</title>
        <authorList>
            <person name="Stroehlein A.J."/>
            <person name="Korhonen P.K."/>
            <person name="Lee V.V."/>
            <person name="Ralph S.A."/>
            <person name="Mentink-Kane M."/>
            <person name="You H."/>
            <person name="McManus D.P."/>
            <person name="Tchuente L.T."/>
            <person name="Stothard J.R."/>
            <person name="Kaur P."/>
            <person name="Dudchenko O."/>
            <person name="Aiden E.L."/>
            <person name="Yang B."/>
            <person name="Yang H."/>
            <person name="Emery A.M."/>
            <person name="Webster B.L."/>
            <person name="Brindley P.J."/>
            <person name="Rollinson D."/>
            <person name="Chang B.C.H."/>
            <person name="Gasser R.B."/>
            <person name="Young N.D."/>
        </authorList>
    </citation>
    <scope>NUCLEOTIDE SEQUENCE</scope>
</reference>
<reference evidence="2" key="3">
    <citation type="submission" date="2021-06" db="EMBL/GenBank/DDBJ databases">
        <title>Chromosome-level genome assembly for S. haematobium.</title>
        <authorList>
            <person name="Stroehlein A.J."/>
        </authorList>
    </citation>
    <scope>NUCLEOTIDE SEQUENCE</scope>
</reference>
<name>A0A922LU39_SCHHA</name>
<dbReference type="CTD" id="24596344"/>
<dbReference type="EMBL" id="AMPZ03000001">
    <property type="protein sequence ID" value="KAH9593925.1"/>
    <property type="molecule type" value="Genomic_DNA"/>
</dbReference>